<accession>A0A127F9P7</accession>
<feature type="transmembrane region" description="Helical" evidence="1">
    <location>
        <begin position="153"/>
        <end position="175"/>
    </location>
</feature>
<dbReference type="KEGG" id="sdf:ACG33_04220"/>
<reference evidence="3 4" key="1">
    <citation type="submission" date="2015-06" db="EMBL/GenBank/DDBJ databases">
        <title>A Comprehensive Approach to Explore the Metabolic and Phylogenetic Diversity of Bacterial Steroid Degradation in the Environment: Testosterone as an Example.</title>
        <authorList>
            <person name="Yang F.-C."/>
            <person name="Chen Y.-L."/>
            <person name="Yu C.-P."/>
            <person name="Tang S.-L."/>
            <person name="Wang P.-H."/>
            <person name="Ismail W."/>
            <person name="Wang C.-H."/>
            <person name="Yang C.-Y."/>
            <person name="Chiang Y.-R."/>
        </authorList>
    </citation>
    <scope>NUCLEOTIDE SEQUENCE [LARGE SCALE GENOMIC DNA]</scope>
    <source>
        <strain evidence="3 4">DSM 18526</strain>
    </source>
</reference>
<dbReference type="Proteomes" id="UP000070250">
    <property type="component" value="Chromosome"/>
</dbReference>
<dbReference type="InterPro" id="IPR025403">
    <property type="entry name" value="TgpA-like_C"/>
</dbReference>
<feature type="transmembrane region" description="Helical" evidence="1">
    <location>
        <begin position="100"/>
        <end position="118"/>
    </location>
</feature>
<evidence type="ECO:0000256" key="1">
    <source>
        <dbReference type="SAM" id="Phobius"/>
    </source>
</evidence>
<proteinExistence type="predicted"/>
<dbReference type="InterPro" id="IPR021878">
    <property type="entry name" value="TgpA_N"/>
</dbReference>
<evidence type="ECO:0000313" key="4">
    <source>
        <dbReference type="Proteomes" id="UP000070250"/>
    </source>
</evidence>
<dbReference type="Pfam" id="PF01841">
    <property type="entry name" value="Transglut_core"/>
    <property type="match status" value="1"/>
</dbReference>
<dbReference type="STRING" id="465721.ACG33_04220"/>
<dbReference type="SMART" id="SM00460">
    <property type="entry name" value="TGc"/>
    <property type="match status" value="1"/>
</dbReference>
<dbReference type="InterPro" id="IPR038765">
    <property type="entry name" value="Papain-like_cys_pep_sf"/>
</dbReference>
<organism evidence="3 4">
    <name type="scientific">Steroidobacter denitrificans</name>
    <dbReference type="NCBI Taxonomy" id="465721"/>
    <lineage>
        <taxon>Bacteria</taxon>
        <taxon>Pseudomonadati</taxon>
        <taxon>Pseudomonadota</taxon>
        <taxon>Gammaproteobacteria</taxon>
        <taxon>Steroidobacterales</taxon>
        <taxon>Steroidobacteraceae</taxon>
        <taxon>Steroidobacter</taxon>
    </lineage>
</organism>
<dbReference type="Pfam" id="PF13559">
    <property type="entry name" value="DUF4129"/>
    <property type="match status" value="1"/>
</dbReference>
<dbReference type="PANTHER" id="PTHR42736">
    <property type="entry name" value="PROTEIN-GLUTAMINE GAMMA-GLUTAMYLTRANSFERASE"/>
    <property type="match status" value="1"/>
</dbReference>
<keyword evidence="4" id="KW-1185">Reference proteome</keyword>
<dbReference type="PANTHER" id="PTHR42736:SF1">
    <property type="entry name" value="PROTEIN-GLUTAMINE GAMMA-GLUTAMYLTRANSFERASE"/>
    <property type="match status" value="1"/>
</dbReference>
<dbReference type="PATRIC" id="fig|465721.4.peg.903"/>
<protein>
    <recommendedName>
        <fullName evidence="2">Transglutaminase-like domain-containing protein</fullName>
    </recommendedName>
</protein>
<feature type="transmembrane region" description="Helical" evidence="1">
    <location>
        <begin position="124"/>
        <end position="141"/>
    </location>
</feature>
<evidence type="ECO:0000259" key="2">
    <source>
        <dbReference type="SMART" id="SM00460"/>
    </source>
</evidence>
<keyword evidence="1" id="KW-0472">Membrane</keyword>
<dbReference type="Pfam" id="PF11992">
    <property type="entry name" value="TgpA_N"/>
    <property type="match status" value="1"/>
</dbReference>
<dbReference type="EMBL" id="CP011971">
    <property type="protein sequence ID" value="AMN46325.1"/>
    <property type="molecule type" value="Genomic_DNA"/>
</dbReference>
<feature type="transmembrane region" description="Helical" evidence="1">
    <location>
        <begin position="59"/>
        <end position="88"/>
    </location>
</feature>
<name>A0A127F9P7_STEDE</name>
<dbReference type="InterPro" id="IPR002931">
    <property type="entry name" value="Transglutaminase-like"/>
</dbReference>
<feature type="transmembrane region" description="Helical" evidence="1">
    <location>
        <begin position="537"/>
        <end position="559"/>
    </location>
</feature>
<keyword evidence="1" id="KW-1133">Transmembrane helix</keyword>
<sequence>MPAQRLLWVIAGLALAVLPHLPHLSPWTFSFAAAAAILRIAIEVKRWPLPPRWLRIVAAAGALFGVLFTYRTLNGVAAGTALLVVMAGMKLLETRTVRDLTVIVFLSYFALFSAFLYNQELLRLPYMLLCAWLLTATLMRIHQSADDMPVREAVSLTGRMFLQALPLAVLLFLFFPRLPGQFWAMPARSHATTGLSEEMSPGDVSELSLSGEIAFRVHFAAAPPPPRERYWRGPVLHDFDGRAWRMTRSGFVAQPLEIDGEAYDYRITLQPHQRRWIFPLDVVTGWQGRGITRTADFQLLSRDPIATLSSFELRSGTRYRITGALPQVMRNMDTRLPRERNPRTIALAHSLRAGAASDMQFIEAVLALFRDQDYFYTLEPPRLAADAVDDLLFNTRRGFCEHFASAFTTLARAAGIPARVVTGYQGGEFNSLGGYLIVRQSDAHAWSEVWLEERGWVRVDPTAAIAPERIERGIDAALPAGEPVPGRMLRASPVLSQLRLAWDAVNTFWNNQIVEFGEQQQHWLLERLSIQQPRWEYLGAALLAILSGFFAILSVWLAWRFRPPARDPVAKLYDRLCALLARRQVTRQPHEGPNDYLARAQAALPRLADPLEEIRCLYVRLRYGPDPLESELSRLKFLIGRLKV</sequence>
<feature type="domain" description="Transglutaminase-like" evidence="2">
    <location>
        <begin position="392"/>
        <end position="463"/>
    </location>
</feature>
<dbReference type="SUPFAM" id="SSF54001">
    <property type="entry name" value="Cysteine proteinases"/>
    <property type="match status" value="1"/>
</dbReference>
<evidence type="ECO:0000313" key="3">
    <source>
        <dbReference type="EMBL" id="AMN46325.1"/>
    </source>
</evidence>
<dbReference type="Gene3D" id="3.10.620.30">
    <property type="match status" value="1"/>
</dbReference>
<gene>
    <name evidence="3" type="ORF">ACG33_04220</name>
</gene>
<dbReference type="InterPro" id="IPR052901">
    <property type="entry name" value="Bact_TGase-like"/>
</dbReference>
<dbReference type="AlphaFoldDB" id="A0A127F9P7"/>
<keyword evidence="1" id="KW-0812">Transmembrane</keyword>